<dbReference type="InterPro" id="IPR052192">
    <property type="entry name" value="Insect_Ionotropic_Sensory_Rcpt"/>
</dbReference>
<feature type="transmembrane region" description="Helical" evidence="8">
    <location>
        <begin position="378"/>
        <end position="396"/>
    </location>
</feature>
<dbReference type="GO" id="GO:0005886">
    <property type="term" value="C:plasma membrane"/>
    <property type="evidence" value="ECO:0007669"/>
    <property type="project" value="UniProtKB-SubCell"/>
</dbReference>
<proteinExistence type="predicted"/>
<evidence type="ECO:0000256" key="2">
    <source>
        <dbReference type="ARBA" id="ARBA00022475"/>
    </source>
</evidence>
<feature type="transmembrane region" description="Helical" evidence="8">
    <location>
        <begin position="328"/>
        <end position="349"/>
    </location>
</feature>
<protein>
    <submittedName>
        <fullName evidence="10">(apollo) hypothetical protein</fullName>
    </submittedName>
</protein>
<sequence>MFSLKVLILLSLIIHLCKNQELLLEDNNKELSSCVRSITKHWFHNGSEVTIVDIDSFDNEIIKAIHSMKYVSIISRTTNKKVIYNNKGYLLTVKNLRVFKDKFNFLSMEEGWKPDVYFLIIFKELELAEINDVFEILLHYHVFKVLVINAASNLNVYTYNPFDNYGCGMVHTSFISYGKCLYANITKSFFYKPLTGLRKCTFKVAFCDSPPFVIMPNNDHSKEKLIGLEQYVLQTLSELEQFNVTYTHQYNPEEGSIVGDDMIASGPMKSIQKGDAHIIIGGLILKPKRIEAFSFLYGHHTDYDGLIILVKKAGLVSNLKNTYIEFEAVVWILLIVAFIIFFVVFVVIYHTKDKFGTILVMWDILLQHGATLGNKLKYRYFMFIWIVFAYLINLHYQSNLSSLATQPIYEYQISNENDLAIYDIKPCISSLVNKHFKNTSGHELEVGNREECGTMLQSITTVSQAHDKIKINREFKIVCNKL</sequence>
<keyword evidence="6" id="KW-0675">Receptor</keyword>
<evidence type="ECO:0000313" key="11">
    <source>
        <dbReference type="Proteomes" id="UP000691718"/>
    </source>
</evidence>
<evidence type="ECO:0000256" key="5">
    <source>
        <dbReference type="ARBA" id="ARBA00023136"/>
    </source>
</evidence>
<gene>
    <name evidence="10" type="ORF">PAPOLLO_LOCUS18053</name>
</gene>
<keyword evidence="2" id="KW-1003">Cell membrane</keyword>
<keyword evidence="9" id="KW-0732">Signal</keyword>
<dbReference type="Proteomes" id="UP000691718">
    <property type="component" value="Unassembled WGS sequence"/>
</dbReference>
<dbReference type="PANTHER" id="PTHR42643:SF30">
    <property type="entry name" value="IONOTROPIC RECEPTOR 40A-RELATED"/>
    <property type="match status" value="1"/>
</dbReference>
<evidence type="ECO:0000256" key="3">
    <source>
        <dbReference type="ARBA" id="ARBA00022692"/>
    </source>
</evidence>
<comment type="subcellular location">
    <subcellularLocation>
        <location evidence="1">Cell membrane</location>
        <topology evidence="1">Multi-pass membrane protein</topology>
    </subcellularLocation>
</comment>
<accession>A0A8S3XJG4</accession>
<evidence type="ECO:0000256" key="8">
    <source>
        <dbReference type="SAM" id="Phobius"/>
    </source>
</evidence>
<evidence type="ECO:0000256" key="9">
    <source>
        <dbReference type="SAM" id="SignalP"/>
    </source>
</evidence>
<keyword evidence="11" id="KW-1185">Reference proteome</keyword>
<organism evidence="10 11">
    <name type="scientific">Parnassius apollo</name>
    <name type="common">Apollo butterfly</name>
    <name type="synonym">Papilio apollo</name>
    <dbReference type="NCBI Taxonomy" id="110799"/>
    <lineage>
        <taxon>Eukaryota</taxon>
        <taxon>Metazoa</taxon>
        <taxon>Ecdysozoa</taxon>
        <taxon>Arthropoda</taxon>
        <taxon>Hexapoda</taxon>
        <taxon>Insecta</taxon>
        <taxon>Pterygota</taxon>
        <taxon>Neoptera</taxon>
        <taxon>Endopterygota</taxon>
        <taxon>Lepidoptera</taxon>
        <taxon>Glossata</taxon>
        <taxon>Ditrysia</taxon>
        <taxon>Papilionoidea</taxon>
        <taxon>Papilionidae</taxon>
        <taxon>Parnassiinae</taxon>
        <taxon>Parnassini</taxon>
        <taxon>Parnassius</taxon>
        <taxon>Parnassius</taxon>
    </lineage>
</organism>
<feature type="chain" id="PRO_5035906691" evidence="9">
    <location>
        <begin position="20"/>
        <end position="482"/>
    </location>
</feature>
<keyword evidence="7" id="KW-0325">Glycoprotein</keyword>
<evidence type="ECO:0000256" key="6">
    <source>
        <dbReference type="ARBA" id="ARBA00023170"/>
    </source>
</evidence>
<evidence type="ECO:0000313" key="10">
    <source>
        <dbReference type="EMBL" id="CAG5023988.1"/>
    </source>
</evidence>
<evidence type="ECO:0000256" key="4">
    <source>
        <dbReference type="ARBA" id="ARBA00022989"/>
    </source>
</evidence>
<keyword evidence="5 8" id="KW-0472">Membrane</keyword>
<keyword evidence="4 8" id="KW-1133">Transmembrane helix</keyword>
<evidence type="ECO:0000256" key="7">
    <source>
        <dbReference type="ARBA" id="ARBA00023180"/>
    </source>
</evidence>
<comment type="caution">
    <text evidence="10">The sequence shown here is derived from an EMBL/GenBank/DDBJ whole genome shotgun (WGS) entry which is preliminary data.</text>
</comment>
<dbReference type="AlphaFoldDB" id="A0A8S3XJG4"/>
<evidence type="ECO:0000256" key="1">
    <source>
        <dbReference type="ARBA" id="ARBA00004651"/>
    </source>
</evidence>
<dbReference type="EMBL" id="CAJQZP010001157">
    <property type="protein sequence ID" value="CAG5023988.1"/>
    <property type="molecule type" value="Genomic_DNA"/>
</dbReference>
<name>A0A8S3XJG4_PARAO</name>
<feature type="signal peptide" evidence="9">
    <location>
        <begin position="1"/>
        <end position="19"/>
    </location>
</feature>
<dbReference type="OrthoDB" id="7457888at2759"/>
<keyword evidence="3 8" id="KW-0812">Transmembrane</keyword>
<reference evidence="10" key="1">
    <citation type="submission" date="2021-04" db="EMBL/GenBank/DDBJ databases">
        <authorList>
            <person name="Tunstrom K."/>
        </authorList>
    </citation>
    <scope>NUCLEOTIDE SEQUENCE</scope>
</reference>
<dbReference type="PANTHER" id="PTHR42643">
    <property type="entry name" value="IONOTROPIC RECEPTOR 20A-RELATED"/>
    <property type="match status" value="1"/>
</dbReference>